<feature type="region of interest" description="Disordered" evidence="1">
    <location>
        <begin position="1"/>
        <end position="29"/>
    </location>
</feature>
<protein>
    <submittedName>
        <fullName evidence="2">Uncharacterized protein</fullName>
    </submittedName>
</protein>
<evidence type="ECO:0000313" key="3">
    <source>
        <dbReference type="Proteomes" id="UP001604277"/>
    </source>
</evidence>
<dbReference type="Proteomes" id="UP001604277">
    <property type="component" value="Unassembled WGS sequence"/>
</dbReference>
<reference evidence="3" key="1">
    <citation type="submission" date="2024-07" db="EMBL/GenBank/DDBJ databases">
        <title>Two chromosome-level genome assemblies of Korean endemic species Abeliophyllum distichum and Forsythia ovata (Oleaceae).</title>
        <authorList>
            <person name="Jang H."/>
        </authorList>
    </citation>
    <scope>NUCLEOTIDE SEQUENCE [LARGE SCALE GENOMIC DNA]</scope>
</reference>
<sequence>MFYKDPIGGDSVPMHPGRSYKIGHGQSQGRMAVPPYLGKNRAAGPIGMPEPIVTPNMYICVHPGSYPPVSLGGRLYKTGHELSQARTLAAELTWLSEPIATPNM</sequence>
<evidence type="ECO:0000313" key="2">
    <source>
        <dbReference type="EMBL" id="KAL2489897.1"/>
    </source>
</evidence>
<comment type="caution">
    <text evidence="2">The sequence shown here is derived from an EMBL/GenBank/DDBJ whole genome shotgun (WGS) entry which is preliminary data.</text>
</comment>
<accession>A0ABD1RNB8</accession>
<name>A0ABD1RNB8_9LAMI</name>
<proteinExistence type="predicted"/>
<dbReference type="AlphaFoldDB" id="A0ABD1RNB8"/>
<dbReference type="EMBL" id="JBFOLJ010000012">
    <property type="protein sequence ID" value="KAL2489897.1"/>
    <property type="molecule type" value="Genomic_DNA"/>
</dbReference>
<organism evidence="2 3">
    <name type="scientific">Forsythia ovata</name>
    <dbReference type="NCBI Taxonomy" id="205694"/>
    <lineage>
        <taxon>Eukaryota</taxon>
        <taxon>Viridiplantae</taxon>
        <taxon>Streptophyta</taxon>
        <taxon>Embryophyta</taxon>
        <taxon>Tracheophyta</taxon>
        <taxon>Spermatophyta</taxon>
        <taxon>Magnoliopsida</taxon>
        <taxon>eudicotyledons</taxon>
        <taxon>Gunneridae</taxon>
        <taxon>Pentapetalae</taxon>
        <taxon>asterids</taxon>
        <taxon>lamiids</taxon>
        <taxon>Lamiales</taxon>
        <taxon>Oleaceae</taxon>
        <taxon>Forsythieae</taxon>
        <taxon>Forsythia</taxon>
    </lineage>
</organism>
<evidence type="ECO:0000256" key="1">
    <source>
        <dbReference type="SAM" id="MobiDB-lite"/>
    </source>
</evidence>
<keyword evidence="3" id="KW-1185">Reference proteome</keyword>
<gene>
    <name evidence="2" type="ORF">Fot_43189</name>
</gene>